<gene>
    <name evidence="9" type="primary">map_4</name>
    <name evidence="6" type="synonym">map</name>
    <name evidence="9" type="ORF">BTM25_41000</name>
</gene>
<dbReference type="PRINTS" id="PR00599">
    <property type="entry name" value="MAPEPTIDASE"/>
</dbReference>
<dbReference type="SUPFAM" id="SSF55920">
    <property type="entry name" value="Creatinase/aminopeptidase"/>
    <property type="match status" value="1"/>
</dbReference>
<sequence length="254" mass="26214">MVAYRSPREWEIMREAGRVVAHALRAARDAAGAGVQLRELDAIAAKTIAAMGAEPAFLHYHPSWAPAPYPATIGVSVNDVAVHGVPDGRTLRAGDLVSLNCGASVRGYHGDAAVTFTVGAPSAADRRLIEVAEECLARAIARAVPGNRLGDVAHAVESTARAAGFGVVEGSGGHGIGTAMHEEPQVANTGRPGRGLRIRPGLTIAIEPMISAGRDGSRVLADGWSVATRDGSRAAHVEHSVAVTEDGPVVLTLP</sequence>
<feature type="binding site" evidence="6">
    <location>
        <position position="181"/>
    </location>
    <ligand>
        <name>substrate</name>
    </ligand>
</feature>
<dbReference type="Proteomes" id="UP000242367">
    <property type="component" value="Unassembled WGS sequence"/>
</dbReference>
<dbReference type="GO" id="GO:0004239">
    <property type="term" value="F:initiator methionyl aminopeptidase activity"/>
    <property type="evidence" value="ECO:0007669"/>
    <property type="project" value="UniProtKB-UniRule"/>
</dbReference>
<evidence type="ECO:0000259" key="8">
    <source>
        <dbReference type="Pfam" id="PF00557"/>
    </source>
</evidence>
<keyword evidence="4 6" id="KW-0479">Metal-binding</keyword>
<dbReference type="CDD" id="cd01086">
    <property type="entry name" value="MetAP1"/>
    <property type="match status" value="1"/>
</dbReference>
<evidence type="ECO:0000313" key="10">
    <source>
        <dbReference type="Proteomes" id="UP000242367"/>
    </source>
</evidence>
<evidence type="ECO:0000256" key="2">
    <source>
        <dbReference type="ARBA" id="ARBA00022438"/>
    </source>
</evidence>
<evidence type="ECO:0000256" key="4">
    <source>
        <dbReference type="ARBA" id="ARBA00022723"/>
    </source>
</evidence>
<protein>
    <recommendedName>
        <fullName evidence="6 7">Methionine aminopeptidase</fullName>
        <shortName evidence="6">MAP</shortName>
        <shortName evidence="6">MetAP</shortName>
        <ecNumber evidence="6 7">3.4.11.18</ecNumber>
    </recommendedName>
    <alternativeName>
        <fullName evidence="6">Peptidase M</fullName>
    </alternativeName>
</protein>
<dbReference type="RefSeq" id="WP_103564437.1">
    <property type="nucleotide sequence ID" value="NZ_MTBP01000002.1"/>
</dbReference>
<comment type="caution">
    <text evidence="9">The sequence shown here is derived from an EMBL/GenBank/DDBJ whole genome shotgun (WGS) entry which is preliminary data.</text>
</comment>
<dbReference type="EC" id="3.4.11.18" evidence="6 7"/>
<keyword evidence="10" id="KW-1185">Reference proteome</keyword>
<comment type="subunit">
    <text evidence="6">Monomer.</text>
</comment>
<evidence type="ECO:0000313" key="9">
    <source>
        <dbReference type="EMBL" id="POM25452.1"/>
    </source>
</evidence>
<dbReference type="PANTHER" id="PTHR43330:SF27">
    <property type="entry name" value="METHIONINE AMINOPEPTIDASE"/>
    <property type="match status" value="1"/>
</dbReference>
<dbReference type="GO" id="GO:0070006">
    <property type="term" value="F:metalloaminopeptidase activity"/>
    <property type="evidence" value="ECO:0007669"/>
    <property type="project" value="UniProtKB-UniRule"/>
</dbReference>
<dbReference type="InterPro" id="IPR001714">
    <property type="entry name" value="Pept_M24_MAP"/>
</dbReference>
<dbReference type="InterPro" id="IPR036005">
    <property type="entry name" value="Creatinase/aminopeptidase-like"/>
</dbReference>
<reference evidence="9 10" key="1">
    <citation type="journal article" date="2017" name="Chemistry">
        <title>Isolation, Biosynthesis and Chemical Modifications of Rubterolones A-F: Rare Tropolone Alkaloids from Actinomadura sp. 5-2.</title>
        <authorList>
            <person name="Guo H."/>
            <person name="Benndorf R."/>
            <person name="Leichnitz D."/>
            <person name="Klassen J.L."/>
            <person name="Vollmers J."/>
            <person name="Gorls H."/>
            <person name="Steinacker M."/>
            <person name="Weigel C."/>
            <person name="Dahse H.M."/>
            <person name="Kaster A.K."/>
            <person name="de Beer Z.W."/>
            <person name="Poulsen M."/>
            <person name="Beemelmanns C."/>
        </authorList>
    </citation>
    <scope>NUCLEOTIDE SEQUENCE [LARGE SCALE GENOMIC DNA]</scope>
    <source>
        <strain evidence="9 10">5-2</strain>
    </source>
</reference>
<evidence type="ECO:0000256" key="5">
    <source>
        <dbReference type="ARBA" id="ARBA00022801"/>
    </source>
</evidence>
<dbReference type="GO" id="GO:0006508">
    <property type="term" value="P:proteolysis"/>
    <property type="evidence" value="ECO:0007669"/>
    <property type="project" value="UniProtKB-KW"/>
</dbReference>
<dbReference type="NCBIfam" id="TIGR00500">
    <property type="entry name" value="met_pdase_I"/>
    <property type="match status" value="1"/>
</dbReference>
<name>A0A2P4UK62_9ACTN</name>
<evidence type="ECO:0000256" key="7">
    <source>
        <dbReference type="RuleBase" id="RU003653"/>
    </source>
</evidence>
<dbReference type="EMBL" id="MTBP01000002">
    <property type="protein sequence ID" value="POM25452.1"/>
    <property type="molecule type" value="Genomic_DNA"/>
</dbReference>
<keyword evidence="3 6" id="KW-0645">Protease</keyword>
<evidence type="ECO:0000256" key="6">
    <source>
        <dbReference type="HAMAP-Rule" id="MF_01974"/>
    </source>
</evidence>
<keyword evidence="5 6" id="KW-0378">Hydrolase</keyword>
<dbReference type="GO" id="GO:0005829">
    <property type="term" value="C:cytosol"/>
    <property type="evidence" value="ECO:0007669"/>
    <property type="project" value="TreeGrafter"/>
</dbReference>
<feature type="domain" description="Peptidase M24" evidence="8">
    <location>
        <begin position="11"/>
        <end position="245"/>
    </location>
</feature>
<comment type="function">
    <text evidence="1 6">Removes the N-terminal methionine from nascent proteins. The N-terminal methionine is often cleaved when the second residue in the primary sequence is small and uncharged (Met-Ala-, Cys, Gly, Pro, Ser, Thr, or Val). Requires deformylation of the N(alpha)-formylated initiator methionine before it can be hydrolyzed.</text>
</comment>
<evidence type="ECO:0000256" key="3">
    <source>
        <dbReference type="ARBA" id="ARBA00022670"/>
    </source>
</evidence>
<dbReference type="Gene3D" id="3.90.230.10">
    <property type="entry name" value="Creatinase/methionine aminopeptidase superfamily"/>
    <property type="match status" value="1"/>
</dbReference>
<feature type="binding site" evidence="6">
    <location>
        <position position="83"/>
    </location>
    <ligand>
        <name>substrate</name>
    </ligand>
</feature>
<comment type="similarity">
    <text evidence="6">Belongs to the peptidase M24A family. Methionine aminopeptidase type 1 subfamily.</text>
</comment>
<comment type="cofactor">
    <cofactor evidence="6">
        <name>Co(2+)</name>
        <dbReference type="ChEBI" id="CHEBI:48828"/>
    </cofactor>
    <cofactor evidence="6">
        <name>Zn(2+)</name>
        <dbReference type="ChEBI" id="CHEBI:29105"/>
    </cofactor>
    <cofactor evidence="6">
        <name>Mn(2+)</name>
        <dbReference type="ChEBI" id="CHEBI:29035"/>
    </cofactor>
    <cofactor evidence="6">
        <name>Fe(2+)</name>
        <dbReference type="ChEBI" id="CHEBI:29033"/>
    </cofactor>
    <text evidence="6">Binds 2 divalent metal cations per subunit. Has a high-affinity and a low affinity metal-binding site. The true nature of the physiological cofactor is under debate. The enzyme is active with cobalt, zinc, manganese or divalent iron ions. Most likely, methionine aminopeptidases function as mononuclear Fe(2+)-metalloproteases under physiological conditions, and the catalytically relevant metal-binding site has been assigned to the histidine-containing high-affinity site.</text>
</comment>
<dbReference type="Pfam" id="PF00557">
    <property type="entry name" value="Peptidase_M24"/>
    <property type="match status" value="1"/>
</dbReference>
<evidence type="ECO:0000256" key="1">
    <source>
        <dbReference type="ARBA" id="ARBA00002521"/>
    </source>
</evidence>
<comment type="caution">
    <text evidence="6">Lacks conserved residue(s) required for the propagation of feature annotation.</text>
</comment>
<dbReference type="PANTHER" id="PTHR43330">
    <property type="entry name" value="METHIONINE AMINOPEPTIDASE"/>
    <property type="match status" value="1"/>
</dbReference>
<dbReference type="AlphaFoldDB" id="A0A2P4UK62"/>
<dbReference type="GO" id="GO:0046872">
    <property type="term" value="F:metal ion binding"/>
    <property type="evidence" value="ECO:0007669"/>
    <property type="project" value="UniProtKB-UniRule"/>
</dbReference>
<organism evidence="9 10">
    <name type="scientific">Actinomadura rubteroloni</name>
    <dbReference type="NCBI Taxonomy" id="1926885"/>
    <lineage>
        <taxon>Bacteria</taxon>
        <taxon>Bacillati</taxon>
        <taxon>Actinomycetota</taxon>
        <taxon>Actinomycetes</taxon>
        <taxon>Streptosporangiales</taxon>
        <taxon>Thermomonosporaceae</taxon>
        <taxon>Actinomadura</taxon>
    </lineage>
</organism>
<accession>A0A2P4UK62</accession>
<keyword evidence="2 6" id="KW-0031">Aminopeptidase</keyword>
<comment type="catalytic activity">
    <reaction evidence="6 7">
        <text>Release of N-terminal amino acids, preferentially methionine, from peptides and arylamides.</text>
        <dbReference type="EC" id="3.4.11.18"/>
    </reaction>
</comment>
<dbReference type="InterPro" id="IPR002467">
    <property type="entry name" value="Pept_M24A_MAP1"/>
</dbReference>
<proteinExistence type="inferred from homology"/>
<dbReference type="InterPro" id="IPR000994">
    <property type="entry name" value="Pept_M24"/>
</dbReference>
<dbReference type="HAMAP" id="MF_01974">
    <property type="entry name" value="MetAP_1"/>
    <property type="match status" value="1"/>
</dbReference>